<dbReference type="Pfam" id="PF05678">
    <property type="entry name" value="VQ"/>
    <property type="match status" value="1"/>
</dbReference>
<reference evidence="4" key="1">
    <citation type="journal article" date="2013" name="Science">
        <title>The Amborella genome and the evolution of flowering plants.</title>
        <authorList>
            <consortium name="Amborella Genome Project"/>
        </authorList>
    </citation>
    <scope>NUCLEOTIDE SEQUENCE [LARGE SCALE GENOMIC DNA]</scope>
</reference>
<dbReference type="Gramene" id="ERM98135">
    <property type="protein sequence ID" value="ERM98135"/>
    <property type="gene ID" value="AMTR_s00095p00067480"/>
</dbReference>
<dbReference type="InterPro" id="IPR008889">
    <property type="entry name" value="VQ"/>
</dbReference>
<protein>
    <recommendedName>
        <fullName evidence="2">VQ domain-containing protein</fullName>
    </recommendedName>
</protein>
<name>W1NT48_AMBTC</name>
<dbReference type="PANTHER" id="PTHR33624:SF17">
    <property type="entry name" value="OS07G0687400 PROTEIN"/>
    <property type="match status" value="1"/>
</dbReference>
<feature type="compositionally biased region" description="Polar residues" evidence="1">
    <location>
        <begin position="46"/>
        <end position="59"/>
    </location>
</feature>
<evidence type="ECO:0000256" key="1">
    <source>
        <dbReference type="SAM" id="MobiDB-lite"/>
    </source>
</evidence>
<evidence type="ECO:0000259" key="2">
    <source>
        <dbReference type="Pfam" id="PF05678"/>
    </source>
</evidence>
<dbReference type="PANTHER" id="PTHR33624">
    <property type="entry name" value="SIGMA FACTOR BINDING PROTEIN 1, CHLOROPLASTIC"/>
    <property type="match status" value="1"/>
</dbReference>
<organism evidence="3 4">
    <name type="scientific">Amborella trichopoda</name>
    <dbReference type="NCBI Taxonomy" id="13333"/>
    <lineage>
        <taxon>Eukaryota</taxon>
        <taxon>Viridiplantae</taxon>
        <taxon>Streptophyta</taxon>
        <taxon>Embryophyta</taxon>
        <taxon>Tracheophyta</taxon>
        <taxon>Spermatophyta</taxon>
        <taxon>Magnoliopsida</taxon>
        <taxon>Amborellales</taxon>
        <taxon>Amborellaceae</taxon>
        <taxon>Amborella</taxon>
    </lineage>
</organism>
<dbReference type="EMBL" id="KI395483">
    <property type="protein sequence ID" value="ERM98135.1"/>
    <property type="molecule type" value="Genomic_DNA"/>
</dbReference>
<keyword evidence="4" id="KW-1185">Reference proteome</keyword>
<dbReference type="HOGENOM" id="CLU_143828_1_0_1"/>
<proteinExistence type="predicted"/>
<sequence>MDQLGVQQKSPKASKSKKNPIKVVYISNPKMVKASASEFRALVQELTGQDRPSPTSSPSKEMWDPPIRGRQPELFDRPQVPANNMETWDHMSMMLNQETLNFDSHFEYLNDLLSASHHLGGPCS</sequence>
<evidence type="ECO:0000313" key="3">
    <source>
        <dbReference type="EMBL" id="ERM98135.1"/>
    </source>
</evidence>
<feature type="region of interest" description="Disordered" evidence="1">
    <location>
        <begin position="44"/>
        <end position="80"/>
    </location>
</feature>
<evidence type="ECO:0000313" key="4">
    <source>
        <dbReference type="Proteomes" id="UP000017836"/>
    </source>
</evidence>
<dbReference type="InterPro" id="IPR039335">
    <property type="entry name" value="SIB1/2"/>
</dbReference>
<feature type="domain" description="VQ" evidence="2">
    <location>
        <begin position="26"/>
        <end position="52"/>
    </location>
</feature>
<dbReference type="Proteomes" id="UP000017836">
    <property type="component" value="Unassembled WGS sequence"/>
</dbReference>
<gene>
    <name evidence="3" type="ORF">AMTR_s00095p00067480</name>
</gene>
<dbReference type="AlphaFoldDB" id="W1NT48"/>
<accession>W1NT48</accession>
<dbReference type="eggNOG" id="ENOG502SFCE">
    <property type="taxonomic scope" value="Eukaryota"/>
</dbReference>